<evidence type="ECO:0000256" key="1">
    <source>
        <dbReference type="SAM" id="MobiDB-lite"/>
    </source>
</evidence>
<accession>A0A5B7HHT4</accession>
<dbReference type="AlphaFoldDB" id="A0A5B7HHT4"/>
<proteinExistence type="predicted"/>
<evidence type="ECO:0000313" key="3">
    <source>
        <dbReference type="Proteomes" id="UP000324222"/>
    </source>
</evidence>
<keyword evidence="3" id="KW-1185">Reference proteome</keyword>
<comment type="caution">
    <text evidence="2">The sequence shown here is derived from an EMBL/GenBank/DDBJ whole genome shotgun (WGS) entry which is preliminary data.</text>
</comment>
<feature type="compositionally biased region" description="Polar residues" evidence="1">
    <location>
        <begin position="36"/>
        <end position="50"/>
    </location>
</feature>
<dbReference type="EMBL" id="VSRR010027404">
    <property type="protein sequence ID" value="MPC68164.1"/>
    <property type="molecule type" value="Genomic_DNA"/>
</dbReference>
<dbReference type="Proteomes" id="UP000324222">
    <property type="component" value="Unassembled WGS sequence"/>
</dbReference>
<protein>
    <submittedName>
        <fullName evidence="2">Uncharacterized protein</fullName>
    </submittedName>
</protein>
<feature type="region of interest" description="Disordered" evidence="1">
    <location>
        <begin position="36"/>
        <end position="71"/>
    </location>
</feature>
<evidence type="ECO:0000313" key="2">
    <source>
        <dbReference type="EMBL" id="MPC68164.1"/>
    </source>
</evidence>
<feature type="region of interest" description="Disordered" evidence="1">
    <location>
        <begin position="103"/>
        <end position="150"/>
    </location>
</feature>
<sequence length="150" mass="16745">MQPTKQQRRQVYQSQLRYEHIASIIIYTQTPAHTNSVHQLGSTRGSTSETAQRRYPEITNADKGPTYNEGTKGHHMTGYAVRSSSGGGCRFIVWEAVPSSLSGVRVRHQGTAGSQEDKHTDAGQRLEGGVTKKERERRGELPLLNKKIEK</sequence>
<feature type="compositionally biased region" description="Basic and acidic residues" evidence="1">
    <location>
        <begin position="115"/>
        <end position="150"/>
    </location>
</feature>
<name>A0A5B7HHT4_PORTR</name>
<gene>
    <name evidence="2" type="ORF">E2C01_062361</name>
</gene>
<reference evidence="2 3" key="1">
    <citation type="submission" date="2019-05" db="EMBL/GenBank/DDBJ databases">
        <title>Another draft genome of Portunus trituberculatus and its Hox gene families provides insights of decapod evolution.</title>
        <authorList>
            <person name="Jeong J.-H."/>
            <person name="Song I."/>
            <person name="Kim S."/>
            <person name="Choi T."/>
            <person name="Kim D."/>
            <person name="Ryu S."/>
            <person name="Kim W."/>
        </authorList>
    </citation>
    <scope>NUCLEOTIDE SEQUENCE [LARGE SCALE GENOMIC DNA]</scope>
    <source>
        <tissue evidence="2">Muscle</tissue>
    </source>
</reference>
<organism evidence="2 3">
    <name type="scientific">Portunus trituberculatus</name>
    <name type="common">Swimming crab</name>
    <name type="synonym">Neptunus trituberculatus</name>
    <dbReference type="NCBI Taxonomy" id="210409"/>
    <lineage>
        <taxon>Eukaryota</taxon>
        <taxon>Metazoa</taxon>
        <taxon>Ecdysozoa</taxon>
        <taxon>Arthropoda</taxon>
        <taxon>Crustacea</taxon>
        <taxon>Multicrustacea</taxon>
        <taxon>Malacostraca</taxon>
        <taxon>Eumalacostraca</taxon>
        <taxon>Eucarida</taxon>
        <taxon>Decapoda</taxon>
        <taxon>Pleocyemata</taxon>
        <taxon>Brachyura</taxon>
        <taxon>Eubrachyura</taxon>
        <taxon>Portunoidea</taxon>
        <taxon>Portunidae</taxon>
        <taxon>Portuninae</taxon>
        <taxon>Portunus</taxon>
    </lineage>
</organism>